<accession>A0A1I7DVJ4</accession>
<name>A0A1I7DVJ4_9ENTR</name>
<reference evidence="7" key="1">
    <citation type="submission" date="2016-10" db="EMBL/GenBank/DDBJ databases">
        <authorList>
            <person name="Varghese N."/>
            <person name="Submissions S."/>
        </authorList>
    </citation>
    <scope>NUCLEOTIDE SEQUENCE [LARGE SCALE GENOMIC DNA]</scope>
    <source>
        <strain evidence="7">Ah-143</strain>
    </source>
</reference>
<dbReference type="InterPro" id="IPR050309">
    <property type="entry name" value="Type-B_Carboxylest/Lipase"/>
</dbReference>
<gene>
    <name evidence="6" type="ORF">SAMN05192562_10751</name>
</gene>
<dbReference type="OrthoDB" id="9775851at2"/>
<feature type="region of interest" description="Disordered" evidence="4">
    <location>
        <begin position="73"/>
        <end position="92"/>
    </location>
</feature>
<dbReference type="EMBL" id="FPAU01000007">
    <property type="protein sequence ID" value="SFU15692.1"/>
    <property type="molecule type" value="Genomic_DNA"/>
</dbReference>
<dbReference type="RefSeq" id="WP_090125177.1">
    <property type="nucleotide sequence ID" value="NZ_CP045300.1"/>
</dbReference>
<dbReference type="PANTHER" id="PTHR11559">
    <property type="entry name" value="CARBOXYLESTERASE"/>
    <property type="match status" value="1"/>
</dbReference>
<dbReference type="InterPro" id="IPR019826">
    <property type="entry name" value="Carboxylesterase_B_AS"/>
</dbReference>
<dbReference type="Pfam" id="PF00135">
    <property type="entry name" value="COesterase"/>
    <property type="match status" value="1"/>
</dbReference>
<evidence type="ECO:0000256" key="3">
    <source>
        <dbReference type="RuleBase" id="RU361235"/>
    </source>
</evidence>
<dbReference type="PROSITE" id="PS00122">
    <property type="entry name" value="CARBOXYLESTERASE_B_1"/>
    <property type="match status" value="1"/>
</dbReference>
<feature type="signal peptide" evidence="3">
    <location>
        <begin position="1"/>
        <end position="18"/>
    </location>
</feature>
<dbReference type="InterPro" id="IPR029058">
    <property type="entry name" value="AB_hydrolase_fold"/>
</dbReference>
<evidence type="ECO:0000256" key="1">
    <source>
        <dbReference type="ARBA" id="ARBA00005964"/>
    </source>
</evidence>
<keyword evidence="3" id="KW-0732">Signal</keyword>
<proteinExistence type="inferred from homology"/>
<protein>
    <recommendedName>
        <fullName evidence="3">Carboxylic ester hydrolase</fullName>
        <ecNumber evidence="3">3.1.1.-</ecNumber>
    </recommendedName>
</protein>
<keyword evidence="2 3" id="KW-0378">Hydrolase</keyword>
<dbReference type="Proteomes" id="UP000199187">
    <property type="component" value="Unassembled WGS sequence"/>
</dbReference>
<dbReference type="Gene3D" id="3.40.50.1820">
    <property type="entry name" value="alpha/beta hydrolase"/>
    <property type="match status" value="1"/>
</dbReference>
<evidence type="ECO:0000259" key="5">
    <source>
        <dbReference type="Pfam" id="PF00135"/>
    </source>
</evidence>
<feature type="domain" description="Carboxylesterase type B" evidence="5">
    <location>
        <begin position="22"/>
        <end position="492"/>
    </location>
</feature>
<evidence type="ECO:0000313" key="6">
    <source>
        <dbReference type="EMBL" id="SFU15692.1"/>
    </source>
</evidence>
<keyword evidence="7" id="KW-1185">Reference proteome</keyword>
<dbReference type="GO" id="GO:0016787">
    <property type="term" value="F:hydrolase activity"/>
    <property type="evidence" value="ECO:0007669"/>
    <property type="project" value="UniProtKB-KW"/>
</dbReference>
<feature type="chain" id="PRO_5011329244" description="Carboxylic ester hydrolase" evidence="3">
    <location>
        <begin position="19"/>
        <end position="506"/>
    </location>
</feature>
<sequence length="506" mass="55628">MKTLLGSALLVVSSFSFAEQPAPVVDTEAGKVQGYRTDEGISIYKGIPYAANPFTPERRFQNPQPMQPWQGIKKTVSDSPVPQPGRSPAQPLVGQAGDLTLNIWRPDDAKGKMPVMVWIPGGAWIREDATESVYDGSVFAKKGVMIVTVNYRVGVDGFMHFAHRPDNRGIADQIAALKWVQRNIANFGGDPDKVTLFGQSAGAGSVAIHLGNPETKGLYQQAILQSPPMQWLSPADATRITEQFSRNLRISADPEAVARVPFETLVQNVLNVGNQIKDTAQWGRISLGGTAFLPVADNKIILKSPMEDLENNDSNRVPVIVGSTDSEARLYLVPGGGLQKISDKDVSTFIHDLDLPSGALQAYAKNSINTQSPGDIYAQIMSDYTFRMPALKIANIMRNNQKTWFYNFSWRSPAFNGLLGAAHFVDVPFTFGTLHTKEAENFVGVNPPESLSESINNAWVSFAKYGNPGWPQYSDKDKKTMIFNTTSSVATSKDPHIMSLWEKFRF</sequence>
<dbReference type="EC" id="3.1.1.-" evidence="3"/>
<evidence type="ECO:0000256" key="4">
    <source>
        <dbReference type="SAM" id="MobiDB-lite"/>
    </source>
</evidence>
<evidence type="ECO:0000256" key="2">
    <source>
        <dbReference type="ARBA" id="ARBA00022801"/>
    </source>
</evidence>
<organism evidence="6 7">
    <name type="scientific">Kosakonia arachidis</name>
    <dbReference type="NCBI Taxonomy" id="551989"/>
    <lineage>
        <taxon>Bacteria</taxon>
        <taxon>Pseudomonadati</taxon>
        <taxon>Pseudomonadota</taxon>
        <taxon>Gammaproteobacteria</taxon>
        <taxon>Enterobacterales</taxon>
        <taxon>Enterobacteriaceae</taxon>
        <taxon>Kosakonia</taxon>
    </lineage>
</organism>
<dbReference type="InterPro" id="IPR002018">
    <property type="entry name" value="CarbesteraseB"/>
</dbReference>
<evidence type="ECO:0000313" key="7">
    <source>
        <dbReference type="Proteomes" id="UP000199187"/>
    </source>
</evidence>
<dbReference type="SUPFAM" id="SSF53474">
    <property type="entry name" value="alpha/beta-Hydrolases"/>
    <property type="match status" value="1"/>
</dbReference>
<dbReference type="AlphaFoldDB" id="A0A1I7DVJ4"/>
<comment type="similarity">
    <text evidence="1 3">Belongs to the type-B carboxylesterase/lipase family.</text>
</comment>